<protein>
    <submittedName>
        <fullName evidence="1">NTP-PPase</fullName>
    </submittedName>
</protein>
<organism evidence="1">
    <name type="scientific">Firmicutes phage HS18</name>
    <dbReference type="NCBI Taxonomy" id="3056396"/>
    <lineage>
        <taxon>Viruses</taxon>
    </lineage>
</organism>
<reference evidence="1" key="1">
    <citation type="submission" date="2023-04" db="EMBL/GenBank/DDBJ databases">
        <title>The human skin virome in hidradenitis suppurativa patients.</title>
        <authorList>
            <person name="Jansen D."/>
        </authorList>
    </citation>
    <scope>NUCLEOTIDE SEQUENCE</scope>
    <source>
        <strain evidence="1">VC4_HSPhageC</strain>
    </source>
</reference>
<dbReference type="EMBL" id="OQ890326">
    <property type="protein sequence ID" value="WLJ26361.1"/>
    <property type="molecule type" value="Genomic_DNA"/>
</dbReference>
<dbReference type="Gene3D" id="1.10.287.1080">
    <property type="entry name" value="MazG-like"/>
    <property type="match status" value="1"/>
</dbReference>
<evidence type="ECO:0000313" key="1">
    <source>
        <dbReference type="EMBL" id="WLJ26361.1"/>
    </source>
</evidence>
<dbReference type="SUPFAM" id="SSF101386">
    <property type="entry name" value="all-alpha NTP pyrophosphatases"/>
    <property type="match status" value="1"/>
</dbReference>
<dbReference type="CDD" id="cd11540">
    <property type="entry name" value="NTP-PPase_u3"/>
    <property type="match status" value="1"/>
</dbReference>
<proteinExistence type="predicted"/>
<accession>A0AA50ACX6</accession>
<name>A0AA50ACX6_9VIRU</name>
<sequence>MEFKELQEKVLDWANSHDLLHEENADKQFLKFIEEVFEFKTEMDFYSGKSEVLSSVSKNLMKDEMGDIFVTLIILCNQIGIEPQECLELAYEKIKDRKGKTIDGTFVKEEDLPGRVE</sequence>